<gene>
    <name evidence="2" type="ORF">GCM10023185_34170</name>
</gene>
<keyword evidence="3" id="KW-1185">Reference proteome</keyword>
<dbReference type="Proteomes" id="UP001501153">
    <property type="component" value="Unassembled WGS sequence"/>
</dbReference>
<accession>A0ABP8INQ0</accession>
<dbReference type="RefSeq" id="WP_345237325.1">
    <property type="nucleotide sequence ID" value="NZ_BAABGZ010000072.1"/>
</dbReference>
<evidence type="ECO:0000256" key="1">
    <source>
        <dbReference type="SAM" id="SignalP"/>
    </source>
</evidence>
<proteinExistence type="predicted"/>
<reference evidence="3" key="1">
    <citation type="journal article" date="2019" name="Int. J. Syst. Evol. Microbiol.">
        <title>The Global Catalogue of Microorganisms (GCM) 10K type strain sequencing project: providing services to taxonomists for standard genome sequencing and annotation.</title>
        <authorList>
            <consortium name="The Broad Institute Genomics Platform"/>
            <consortium name="The Broad Institute Genome Sequencing Center for Infectious Disease"/>
            <person name="Wu L."/>
            <person name="Ma J."/>
        </authorList>
    </citation>
    <scope>NUCLEOTIDE SEQUENCE [LARGE SCALE GENOMIC DNA]</scope>
    <source>
        <strain evidence="3">JCM 17923</strain>
    </source>
</reference>
<evidence type="ECO:0000313" key="2">
    <source>
        <dbReference type="EMBL" id="GAA4364559.1"/>
    </source>
</evidence>
<dbReference type="EMBL" id="BAABGZ010000072">
    <property type="protein sequence ID" value="GAA4364559.1"/>
    <property type="molecule type" value="Genomic_DNA"/>
</dbReference>
<name>A0ABP8INQ0_9BACT</name>
<protein>
    <submittedName>
        <fullName evidence="2">Uncharacterized protein</fullName>
    </submittedName>
</protein>
<organism evidence="2 3">
    <name type="scientific">Hymenobacter saemangeumensis</name>
    <dbReference type="NCBI Taxonomy" id="1084522"/>
    <lineage>
        <taxon>Bacteria</taxon>
        <taxon>Pseudomonadati</taxon>
        <taxon>Bacteroidota</taxon>
        <taxon>Cytophagia</taxon>
        <taxon>Cytophagales</taxon>
        <taxon>Hymenobacteraceae</taxon>
        <taxon>Hymenobacter</taxon>
    </lineage>
</organism>
<sequence>MSSSIFLRFNAVALLAGGLLAPAAAQTARIAHLSHGGSAETLDAAADNFGLGDAVFFVDSIRLLSDTTALEFGSWQGVMIKKEQSKERVRTLKFSSRQVGHSQVSAKSYVEQTARFHPKLKILAYDTLPPVLKKQKAKRKKSAYLPAVPTPPQHPGLGLGVAVLLTLAGAGWLLGGPDRRPLADPARG</sequence>
<keyword evidence="1" id="KW-0732">Signal</keyword>
<evidence type="ECO:0000313" key="3">
    <source>
        <dbReference type="Proteomes" id="UP001501153"/>
    </source>
</evidence>
<comment type="caution">
    <text evidence="2">The sequence shown here is derived from an EMBL/GenBank/DDBJ whole genome shotgun (WGS) entry which is preliminary data.</text>
</comment>
<feature type="signal peptide" evidence="1">
    <location>
        <begin position="1"/>
        <end position="25"/>
    </location>
</feature>
<feature type="chain" id="PRO_5046375632" evidence="1">
    <location>
        <begin position="26"/>
        <end position="188"/>
    </location>
</feature>